<dbReference type="InterPro" id="IPR036188">
    <property type="entry name" value="FAD/NAD-bd_sf"/>
</dbReference>
<reference evidence="4" key="1">
    <citation type="submission" date="2020-08" db="EMBL/GenBank/DDBJ databases">
        <title>Genomic Encyclopedia of Type Strains, Phase IV (KMG-IV): sequencing the most valuable type-strain genomes for metagenomic binning, comparative biology and taxonomic classification.</title>
        <authorList>
            <person name="Goeker M."/>
        </authorList>
    </citation>
    <scope>NUCLEOTIDE SEQUENCE [LARGE SCALE GENOMIC DNA]</scope>
    <source>
        <strain evidence="4">DSM 105040</strain>
    </source>
</reference>
<sequence>MLKGLLPVASNTELPKQTEVVIIGGGIIGACAALMLAEKGIPVCLIEKGEIGAEQSGRNWGWVRKMGRVEADIDLSILSERIWETLDIRAGYKTGYRKNGGIYPCDTRAELDEWAKWKRDVAEPRGVDSIILTKAQLEALLPGGKRDFAGGLYTKSDGCAEPLWAAPAIAKGAQGKGAKVFTNCAARGIETSGGVVSGVVTEKGRVGCKSVVLATGAWTRLMCKHLRLDFPQLRLLASVMQTKPLDGAPDICLGASDFSFRKRADGGYTVARRNANTTFLTPDHFRYFLHFLPTLHEKRKLVQVRGGLSFFKAWRDGMDWSEDQKTVFERTRILEHAPAGKTLASGVANLKAAYPVFENLEPEQTWAGFIEGTPDALPAISPVKRVPGLVIASGFSGQGFGPGPGAGQVIADIVTGATPSVDISNYTFDRFDTA</sequence>
<dbReference type="GO" id="GO:0005886">
    <property type="term" value="C:plasma membrane"/>
    <property type="evidence" value="ECO:0007669"/>
    <property type="project" value="TreeGrafter"/>
</dbReference>
<evidence type="ECO:0000256" key="2">
    <source>
        <dbReference type="ARBA" id="ARBA00023002"/>
    </source>
</evidence>
<keyword evidence="2" id="KW-0560">Oxidoreductase</keyword>
<dbReference type="InterPro" id="IPR006076">
    <property type="entry name" value="FAD-dep_OxRdtase"/>
</dbReference>
<comment type="similarity">
    <text evidence="1">Belongs to the DadA oxidoreductase family.</text>
</comment>
<organism evidence="4 5">
    <name type="scientific">Actibacterium naphthalenivorans</name>
    <dbReference type="NCBI Taxonomy" id="1614693"/>
    <lineage>
        <taxon>Bacteria</taxon>
        <taxon>Pseudomonadati</taxon>
        <taxon>Pseudomonadota</taxon>
        <taxon>Alphaproteobacteria</taxon>
        <taxon>Rhodobacterales</taxon>
        <taxon>Roseobacteraceae</taxon>
        <taxon>Actibacterium</taxon>
    </lineage>
</organism>
<dbReference type="PANTHER" id="PTHR13847:SF280">
    <property type="entry name" value="D-AMINO ACID DEHYDROGENASE"/>
    <property type="match status" value="1"/>
</dbReference>
<name>A0A840CIL2_9RHOB</name>
<evidence type="ECO:0000256" key="1">
    <source>
        <dbReference type="ARBA" id="ARBA00009410"/>
    </source>
</evidence>
<evidence type="ECO:0000259" key="3">
    <source>
        <dbReference type="Pfam" id="PF01266"/>
    </source>
</evidence>
<dbReference type="GO" id="GO:0055130">
    <property type="term" value="P:D-alanine catabolic process"/>
    <property type="evidence" value="ECO:0007669"/>
    <property type="project" value="TreeGrafter"/>
</dbReference>
<comment type="caution">
    <text evidence="4">The sequence shown here is derived from an EMBL/GenBank/DDBJ whole genome shotgun (WGS) entry which is preliminary data.</text>
</comment>
<dbReference type="GO" id="GO:0008718">
    <property type="term" value="F:D-amino-acid dehydrogenase activity"/>
    <property type="evidence" value="ECO:0007669"/>
    <property type="project" value="TreeGrafter"/>
</dbReference>
<accession>A0A840CIL2</accession>
<dbReference type="Proteomes" id="UP000585681">
    <property type="component" value="Unassembled WGS sequence"/>
</dbReference>
<evidence type="ECO:0000313" key="4">
    <source>
        <dbReference type="EMBL" id="MBB4023972.1"/>
    </source>
</evidence>
<dbReference type="Gene3D" id="3.50.50.60">
    <property type="entry name" value="FAD/NAD(P)-binding domain"/>
    <property type="match status" value="1"/>
</dbReference>
<dbReference type="RefSeq" id="WP_054539467.1">
    <property type="nucleotide sequence ID" value="NZ_JACIEQ010000016.1"/>
</dbReference>
<gene>
    <name evidence="4" type="ORF">GGR17_003812</name>
</gene>
<dbReference type="Pfam" id="PF01266">
    <property type="entry name" value="DAO"/>
    <property type="match status" value="1"/>
</dbReference>
<dbReference type="PANTHER" id="PTHR13847">
    <property type="entry name" value="SARCOSINE DEHYDROGENASE-RELATED"/>
    <property type="match status" value="1"/>
</dbReference>
<dbReference type="PROSITE" id="PS51257">
    <property type="entry name" value="PROKAR_LIPOPROTEIN"/>
    <property type="match status" value="1"/>
</dbReference>
<feature type="domain" description="FAD dependent oxidoreductase" evidence="3">
    <location>
        <begin position="20"/>
        <end position="412"/>
    </location>
</feature>
<dbReference type="EMBL" id="JACIEQ010000016">
    <property type="protein sequence ID" value="MBB4023972.1"/>
    <property type="molecule type" value="Genomic_DNA"/>
</dbReference>
<dbReference type="AlphaFoldDB" id="A0A840CIL2"/>
<dbReference type="Gene3D" id="3.30.9.10">
    <property type="entry name" value="D-Amino Acid Oxidase, subunit A, domain 2"/>
    <property type="match status" value="1"/>
</dbReference>
<keyword evidence="5" id="KW-1185">Reference proteome</keyword>
<proteinExistence type="inferred from homology"/>
<evidence type="ECO:0000313" key="5">
    <source>
        <dbReference type="Proteomes" id="UP000585681"/>
    </source>
</evidence>
<protein>
    <submittedName>
        <fullName evidence="4">Glycine/D-amino acid oxidase-like deaminating enzyme</fullName>
    </submittedName>
</protein>
<dbReference type="GO" id="GO:0005737">
    <property type="term" value="C:cytoplasm"/>
    <property type="evidence" value="ECO:0007669"/>
    <property type="project" value="TreeGrafter"/>
</dbReference>
<dbReference type="SUPFAM" id="SSF51905">
    <property type="entry name" value="FAD/NAD(P)-binding domain"/>
    <property type="match status" value="1"/>
</dbReference>